<dbReference type="VEuPathDB" id="FungiDB:PYU1_G003606"/>
<dbReference type="InterPro" id="IPR036397">
    <property type="entry name" value="RNaseH_sf"/>
</dbReference>
<dbReference type="STRING" id="431595.K3WF75"/>
<proteinExistence type="predicted"/>
<dbReference type="Gene3D" id="3.30.420.10">
    <property type="entry name" value="Ribonuclease H-like superfamily/Ribonuclease H"/>
    <property type="match status" value="1"/>
</dbReference>
<organism evidence="1 2">
    <name type="scientific">Globisporangium ultimum (strain ATCC 200006 / CBS 805.95 / DAOM BR144)</name>
    <name type="common">Pythium ultimum</name>
    <dbReference type="NCBI Taxonomy" id="431595"/>
    <lineage>
        <taxon>Eukaryota</taxon>
        <taxon>Sar</taxon>
        <taxon>Stramenopiles</taxon>
        <taxon>Oomycota</taxon>
        <taxon>Peronosporomycetes</taxon>
        <taxon>Pythiales</taxon>
        <taxon>Pythiaceae</taxon>
        <taxon>Globisporangium</taxon>
    </lineage>
</organism>
<protein>
    <recommendedName>
        <fullName evidence="3">Transposable element Tc3 transposase</fullName>
    </recommendedName>
</protein>
<dbReference type="InParanoid" id="K3WF75"/>
<accession>K3WF75</accession>
<keyword evidence="2" id="KW-1185">Reference proteome</keyword>
<dbReference type="EnsemblProtists" id="PYU1_T003616">
    <property type="protein sequence ID" value="PYU1_T003616"/>
    <property type="gene ID" value="PYU1_G003606"/>
</dbReference>
<dbReference type="Proteomes" id="UP000019132">
    <property type="component" value="Unassembled WGS sequence"/>
</dbReference>
<dbReference type="AlphaFoldDB" id="K3WF75"/>
<reference evidence="2" key="2">
    <citation type="submission" date="2010-04" db="EMBL/GenBank/DDBJ databases">
        <authorList>
            <person name="Buell R."/>
            <person name="Hamilton J."/>
            <person name="Hostetler J."/>
        </authorList>
    </citation>
    <scope>NUCLEOTIDE SEQUENCE [LARGE SCALE GENOMIC DNA]</scope>
    <source>
        <strain evidence="2">DAOM:BR144</strain>
    </source>
</reference>
<dbReference type="GO" id="GO:0003676">
    <property type="term" value="F:nucleic acid binding"/>
    <property type="evidence" value="ECO:0007669"/>
    <property type="project" value="InterPro"/>
</dbReference>
<sequence length="89" mass="10321">MALVDGIEWCQVVFSDEKKWNLDGPNGMRYQWVDLRHPEKLNVRRHSGGVSVMVWGRFVRGKKTALKILEGKQDFANFSHLNENCSPYV</sequence>
<name>K3WF75_GLOUD</name>
<dbReference type="EMBL" id="GL376638">
    <property type="status" value="NOT_ANNOTATED_CDS"/>
    <property type="molecule type" value="Genomic_DNA"/>
</dbReference>
<reference evidence="1" key="3">
    <citation type="submission" date="2015-02" db="UniProtKB">
        <authorList>
            <consortium name="EnsemblProtists"/>
        </authorList>
    </citation>
    <scope>IDENTIFICATION</scope>
    <source>
        <strain evidence="1">DAOM BR144</strain>
    </source>
</reference>
<evidence type="ECO:0008006" key="3">
    <source>
        <dbReference type="Google" id="ProtNLM"/>
    </source>
</evidence>
<dbReference type="HOGENOM" id="CLU_2459693_0_0_1"/>
<reference evidence="2" key="1">
    <citation type="journal article" date="2010" name="Genome Biol.">
        <title>Genome sequence of the necrotrophic plant pathogen Pythium ultimum reveals original pathogenicity mechanisms and effector repertoire.</title>
        <authorList>
            <person name="Levesque C.A."/>
            <person name="Brouwer H."/>
            <person name="Cano L."/>
            <person name="Hamilton J.P."/>
            <person name="Holt C."/>
            <person name="Huitema E."/>
            <person name="Raffaele S."/>
            <person name="Robideau G.P."/>
            <person name="Thines M."/>
            <person name="Win J."/>
            <person name="Zerillo M.M."/>
            <person name="Beakes G.W."/>
            <person name="Boore J.L."/>
            <person name="Busam D."/>
            <person name="Dumas B."/>
            <person name="Ferriera S."/>
            <person name="Fuerstenberg S.I."/>
            <person name="Gachon C.M."/>
            <person name="Gaulin E."/>
            <person name="Govers F."/>
            <person name="Grenville-Briggs L."/>
            <person name="Horner N."/>
            <person name="Hostetler J."/>
            <person name="Jiang R.H."/>
            <person name="Johnson J."/>
            <person name="Krajaejun T."/>
            <person name="Lin H."/>
            <person name="Meijer H.J."/>
            <person name="Moore B."/>
            <person name="Morris P."/>
            <person name="Phuntmart V."/>
            <person name="Puiu D."/>
            <person name="Shetty J."/>
            <person name="Stajich J.E."/>
            <person name="Tripathy S."/>
            <person name="Wawra S."/>
            <person name="van West P."/>
            <person name="Whitty B.R."/>
            <person name="Coutinho P.M."/>
            <person name="Henrissat B."/>
            <person name="Martin F."/>
            <person name="Thomas P.D."/>
            <person name="Tyler B.M."/>
            <person name="De Vries R.P."/>
            <person name="Kamoun S."/>
            <person name="Yandell M."/>
            <person name="Tisserat N."/>
            <person name="Buell C.R."/>
        </authorList>
    </citation>
    <scope>NUCLEOTIDE SEQUENCE</scope>
    <source>
        <strain evidence="2">DAOM:BR144</strain>
    </source>
</reference>
<evidence type="ECO:0000313" key="1">
    <source>
        <dbReference type="EnsemblProtists" id="PYU1_T003616"/>
    </source>
</evidence>
<evidence type="ECO:0000313" key="2">
    <source>
        <dbReference type="Proteomes" id="UP000019132"/>
    </source>
</evidence>